<organism evidence="6 7">
    <name type="scientific">Candidatus Bandiella euplotis</name>
    <dbReference type="NCBI Taxonomy" id="1664265"/>
    <lineage>
        <taxon>Bacteria</taxon>
        <taxon>Pseudomonadati</taxon>
        <taxon>Pseudomonadota</taxon>
        <taxon>Alphaproteobacteria</taxon>
        <taxon>Rickettsiales</taxon>
        <taxon>Candidatus Midichloriaceae</taxon>
        <taxon>Candidatus Bandiella</taxon>
    </lineage>
</organism>
<protein>
    <recommendedName>
        <fullName evidence="4">Large ribosomal subunit protein bL21</fullName>
    </recommendedName>
</protein>
<comment type="function">
    <text evidence="4 5">This protein binds to 23S rRNA in the presence of protein L20.</text>
</comment>
<dbReference type="PANTHER" id="PTHR21349">
    <property type="entry name" value="50S RIBOSOMAL PROTEIN L21"/>
    <property type="match status" value="1"/>
</dbReference>
<keyword evidence="3 4" id="KW-0687">Ribonucleoprotein</keyword>
<dbReference type="EMBL" id="CP110820">
    <property type="protein sequence ID" value="WPX96954.1"/>
    <property type="molecule type" value="Genomic_DNA"/>
</dbReference>
<keyword evidence="2 4" id="KW-0689">Ribosomal protein</keyword>
<keyword evidence="4 5" id="KW-0694">RNA-binding</keyword>
<dbReference type="SUPFAM" id="SSF141091">
    <property type="entry name" value="L21p-like"/>
    <property type="match status" value="1"/>
</dbReference>
<evidence type="ECO:0000256" key="1">
    <source>
        <dbReference type="ARBA" id="ARBA00008563"/>
    </source>
</evidence>
<evidence type="ECO:0000256" key="3">
    <source>
        <dbReference type="ARBA" id="ARBA00023274"/>
    </source>
</evidence>
<accession>A0ABZ0ULE1</accession>
<evidence type="ECO:0000313" key="6">
    <source>
        <dbReference type="EMBL" id="WPX96954.1"/>
    </source>
</evidence>
<evidence type="ECO:0000313" key="7">
    <source>
        <dbReference type="Proteomes" id="UP001327219"/>
    </source>
</evidence>
<dbReference type="Pfam" id="PF00829">
    <property type="entry name" value="Ribosomal_L21p"/>
    <property type="match status" value="1"/>
</dbReference>
<keyword evidence="4 5" id="KW-0699">rRNA-binding</keyword>
<gene>
    <name evidence="4" type="primary">rplU</name>
    <name evidence="6" type="ORF">Bandiella_01090</name>
</gene>
<dbReference type="PANTHER" id="PTHR21349:SF0">
    <property type="entry name" value="LARGE RIBOSOMAL SUBUNIT PROTEIN BL21M"/>
    <property type="match status" value="1"/>
</dbReference>
<dbReference type="InterPro" id="IPR001787">
    <property type="entry name" value="Ribosomal_bL21"/>
</dbReference>
<reference evidence="6 7" key="1">
    <citation type="submission" date="2022-11" db="EMBL/GenBank/DDBJ databases">
        <title>Host association and intracellularity evolved multiple times independently in the Rickettsiales.</title>
        <authorList>
            <person name="Castelli M."/>
            <person name="Nardi T."/>
            <person name="Gammuto L."/>
            <person name="Bellinzona G."/>
            <person name="Sabaneyeva E."/>
            <person name="Potekhin A."/>
            <person name="Serra V."/>
            <person name="Petroni G."/>
            <person name="Sassera D."/>
        </authorList>
    </citation>
    <scope>NUCLEOTIDE SEQUENCE [LARGE SCALE GENOMIC DNA]</scope>
    <source>
        <strain evidence="6 7">NDG2</strain>
    </source>
</reference>
<keyword evidence="7" id="KW-1185">Reference proteome</keyword>
<sequence>MLAIIETGGKQYHVKTGDIIKAEKLEAKHGDMVSFDKVLALYHAEGGASVVLGEPYVKSAVVKAEVLEQMKDKKVIVFKKKRRHNYRRKNGHRQNLTVLRITAIEDK</sequence>
<dbReference type="Proteomes" id="UP001327219">
    <property type="component" value="Chromosome"/>
</dbReference>
<comment type="similarity">
    <text evidence="1 4 5">Belongs to the bacterial ribosomal protein bL21 family.</text>
</comment>
<evidence type="ECO:0000256" key="2">
    <source>
        <dbReference type="ARBA" id="ARBA00022980"/>
    </source>
</evidence>
<dbReference type="InterPro" id="IPR028909">
    <property type="entry name" value="bL21-like"/>
</dbReference>
<dbReference type="HAMAP" id="MF_01363">
    <property type="entry name" value="Ribosomal_bL21"/>
    <property type="match status" value="1"/>
</dbReference>
<dbReference type="RefSeq" id="WP_323732623.1">
    <property type="nucleotide sequence ID" value="NZ_CP110820.1"/>
</dbReference>
<evidence type="ECO:0000256" key="5">
    <source>
        <dbReference type="RuleBase" id="RU000562"/>
    </source>
</evidence>
<comment type="subunit">
    <text evidence="4">Part of the 50S ribosomal subunit. Contacts protein L20.</text>
</comment>
<dbReference type="InterPro" id="IPR036164">
    <property type="entry name" value="bL21-like_sf"/>
</dbReference>
<dbReference type="NCBIfam" id="TIGR00061">
    <property type="entry name" value="L21"/>
    <property type="match status" value="1"/>
</dbReference>
<dbReference type="GO" id="GO:0005840">
    <property type="term" value="C:ribosome"/>
    <property type="evidence" value="ECO:0007669"/>
    <property type="project" value="UniProtKB-KW"/>
</dbReference>
<evidence type="ECO:0000256" key="4">
    <source>
        <dbReference type="HAMAP-Rule" id="MF_01363"/>
    </source>
</evidence>
<proteinExistence type="inferred from homology"/>
<name>A0ABZ0ULE1_9RICK</name>